<dbReference type="VEuPathDB" id="AmoebaDB:NfTy_092660"/>
<dbReference type="VEuPathDB" id="AmoebaDB:NF0005380"/>
<keyword evidence="2" id="KW-1185">Reference proteome</keyword>
<dbReference type="EMBL" id="VFQX01000061">
    <property type="protein sequence ID" value="KAF0973322.1"/>
    <property type="molecule type" value="Genomic_DNA"/>
</dbReference>
<name>A0A6A5BEV9_NAEFO</name>
<evidence type="ECO:0000313" key="2">
    <source>
        <dbReference type="Proteomes" id="UP000444721"/>
    </source>
</evidence>
<protein>
    <submittedName>
        <fullName evidence="1">Uncharacterized protein</fullName>
    </submittedName>
</protein>
<dbReference type="VEuPathDB" id="AmoebaDB:FDP41_008529"/>
<dbReference type="Proteomes" id="UP000444721">
    <property type="component" value="Unassembled WGS sequence"/>
</dbReference>
<accession>A0A6A5BEV9</accession>
<evidence type="ECO:0000313" key="1">
    <source>
        <dbReference type="EMBL" id="KAF0973322.1"/>
    </source>
</evidence>
<dbReference type="AlphaFoldDB" id="A0A6A5BEV9"/>
<dbReference type="GeneID" id="68115747"/>
<gene>
    <name evidence="1" type="ORF">FDP41_008529</name>
</gene>
<reference evidence="1 2" key="1">
    <citation type="journal article" date="2019" name="Sci. Rep.">
        <title>Nanopore sequencing improves the draft genome of the human pathogenic amoeba Naegleria fowleri.</title>
        <authorList>
            <person name="Liechti N."/>
            <person name="Schurch N."/>
            <person name="Bruggmann R."/>
            <person name="Wittwer M."/>
        </authorList>
    </citation>
    <scope>NUCLEOTIDE SEQUENCE [LARGE SCALE GENOMIC DNA]</scope>
    <source>
        <strain evidence="1 2">ATCC 30894</strain>
    </source>
</reference>
<sequence>MVGLIKCIFIEGVWPFLKAEINDDDIVTFQHSEPIDFEPTNNMVTLGIQTLYSLLNTSIDKVDSIGFYPSTAITLTSFLSEGYTSLVFEIPDGRVAKICKTLDYTILFENEYQTLNTLKNYNIDIPLVEKQSEGVLQMENFNRIEDTEPPTKQECMDLIDLLQKVHSRGYLPQRY</sequence>
<organism evidence="1 2">
    <name type="scientific">Naegleria fowleri</name>
    <name type="common">Brain eating amoeba</name>
    <dbReference type="NCBI Taxonomy" id="5763"/>
    <lineage>
        <taxon>Eukaryota</taxon>
        <taxon>Discoba</taxon>
        <taxon>Heterolobosea</taxon>
        <taxon>Tetramitia</taxon>
        <taxon>Eutetramitia</taxon>
        <taxon>Vahlkampfiidae</taxon>
        <taxon>Naegleria</taxon>
    </lineage>
</organism>
<comment type="caution">
    <text evidence="1">The sequence shown here is derived from an EMBL/GenBank/DDBJ whole genome shotgun (WGS) entry which is preliminary data.</text>
</comment>
<dbReference type="OrthoDB" id="2410500at2759"/>
<proteinExistence type="predicted"/>
<dbReference type="RefSeq" id="XP_044558035.1">
    <property type="nucleotide sequence ID" value="XM_044712392.1"/>
</dbReference>